<protein>
    <recommendedName>
        <fullName evidence="4">C2H2-type domain-containing protein</fullName>
    </recommendedName>
</protein>
<dbReference type="OrthoDB" id="2687452at2759"/>
<dbReference type="GeneID" id="19178695"/>
<dbReference type="AlphaFoldDB" id="W9VVW3"/>
<feature type="region of interest" description="Disordered" evidence="1">
    <location>
        <begin position="215"/>
        <end position="243"/>
    </location>
</feature>
<dbReference type="EMBL" id="AMGW01000003">
    <property type="protein sequence ID" value="EXJ59957.1"/>
    <property type="molecule type" value="Genomic_DNA"/>
</dbReference>
<accession>W9VVW3</accession>
<feature type="compositionally biased region" description="Polar residues" evidence="1">
    <location>
        <begin position="91"/>
        <end position="111"/>
    </location>
</feature>
<dbReference type="STRING" id="1182544.W9VVW3"/>
<proteinExistence type="predicted"/>
<dbReference type="Proteomes" id="UP000019473">
    <property type="component" value="Unassembled WGS sequence"/>
</dbReference>
<dbReference type="HOGENOM" id="CLU_565034_0_0_1"/>
<feature type="compositionally biased region" description="Polar residues" evidence="1">
    <location>
        <begin position="321"/>
        <end position="332"/>
    </location>
</feature>
<evidence type="ECO:0000313" key="2">
    <source>
        <dbReference type="EMBL" id="EXJ59957.1"/>
    </source>
</evidence>
<organism evidence="2 3">
    <name type="scientific">Cladophialophora yegresii CBS 114405</name>
    <dbReference type="NCBI Taxonomy" id="1182544"/>
    <lineage>
        <taxon>Eukaryota</taxon>
        <taxon>Fungi</taxon>
        <taxon>Dikarya</taxon>
        <taxon>Ascomycota</taxon>
        <taxon>Pezizomycotina</taxon>
        <taxon>Eurotiomycetes</taxon>
        <taxon>Chaetothyriomycetidae</taxon>
        <taxon>Chaetothyriales</taxon>
        <taxon>Herpotrichiellaceae</taxon>
        <taxon>Cladophialophora</taxon>
    </lineage>
</organism>
<sequence length="415" mass="46195">MAHQEHWNHGSSYYTPRSIAPHPGYFPTFAPHDYPEGDTYAISSHSTSARGRSGSGTSTASVGYTLVSPATAPTSPLHLLSGAARHCQATHGDQVTRTEGSTPASPKRSYSVQLKQEPLSVEGTKAKCLANFQTIVDDRMFCRHRDCLDEDGQPKKFFSRKADVTRHYKSRHDVTYIDCPKRNCERKGRQGFTRRDHLTEHLRGFHMELIAKRHNKVKKKEPDSNEDSNESNSSAEDLGSTDSTVELLPAVCSRRPSLGSQGDQNFKQEFQVSSDEEAEDSFPVDDVYQPSTSQRPRTALHNLANKTKGRRGHPYQRRPSKTQQPQGASSEANMAHHASLSPEFVSSKMTLHSPVYATHHGMSGPYTASHIMSPMYTTHHDMDSFYASSIAQTYHGPPAPHGPSYRVTHPDDFGY</sequence>
<dbReference type="VEuPathDB" id="FungiDB:A1O7_04105"/>
<feature type="region of interest" description="Disordered" evidence="1">
    <location>
        <begin position="40"/>
        <end position="59"/>
    </location>
</feature>
<feature type="region of interest" description="Disordered" evidence="1">
    <location>
        <begin position="86"/>
        <end position="111"/>
    </location>
</feature>
<comment type="caution">
    <text evidence="2">The sequence shown here is derived from an EMBL/GenBank/DDBJ whole genome shotgun (WGS) entry which is preliminary data.</text>
</comment>
<gene>
    <name evidence="2" type="ORF">A1O7_04105</name>
</gene>
<keyword evidence="3" id="KW-1185">Reference proteome</keyword>
<feature type="compositionally biased region" description="Low complexity" evidence="1">
    <location>
        <begin position="43"/>
        <end position="59"/>
    </location>
</feature>
<dbReference type="eggNOG" id="ENOG502SXT7">
    <property type="taxonomic scope" value="Eukaryota"/>
</dbReference>
<evidence type="ECO:0000313" key="3">
    <source>
        <dbReference type="Proteomes" id="UP000019473"/>
    </source>
</evidence>
<name>W9VVW3_9EURO</name>
<evidence type="ECO:0008006" key="4">
    <source>
        <dbReference type="Google" id="ProtNLM"/>
    </source>
</evidence>
<reference evidence="2 3" key="1">
    <citation type="submission" date="2013-03" db="EMBL/GenBank/DDBJ databases">
        <title>The Genome Sequence of Cladophialophora yegresii CBS 114405.</title>
        <authorList>
            <consortium name="The Broad Institute Genomics Platform"/>
            <person name="Cuomo C."/>
            <person name="de Hoog S."/>
            <person name="Gorbushina A."/>
            <person name="Walker B."/>
            <person name="Young S.K."/>
            <person name="Zeng Q."/>
            <person name="Gargeya S."/>
            <person name="Fitzgerald M."/>
            <person name="Haas B."/>
            <person name="Abouelleil A."/>
            <person name="Allen A.W."/>
            <person name="Alvarado L."/>
            <person name="Arachchi H.M."/>
            <person name="Berlin A.M."/>
            <person name="Chapman S.B."/>
            <person name="Gainer-Dewar J."/>
            <person name="Goldberg J."/>
            <person name="Griggs A."/>
            <person name="Gujja S."/>
            <person name="Hansen M."/>
            <person name="Howarth C."/>
            <person name="Imamovic A."/>
            <person name="Ireland A."/>
            <person name="Larimer J."/>
            <person name="McCowan C."/>
            <person name="Murphy C."/>
            <person name="Pearson M."/>
            <person name="Poon T.W."/>
            <person name="Priest M."/>
            <person name="Roberts A."/>
            <person name="Saif S."/>
            <person name="Shea T."/>
            <person name="Sisk P."/>
            <person name="Sykes S."/>
            <person name="Wortman J."/>
            <person name="Nusbaum C."/>
            <person name="Birren B."/>
        </authorList>
    </citation>
    <scope>NUCLEOTIDE SEQUENCE [LARGE SCALE GENOMIC DNA]</scope>
    <source>
        <strain evidence="2 3">CBS 114405</strain>
    </source>
</reference>
<feature type="compositionally biased region" description="Acidic residues" evidence="1">
    <location>
        <begin position="274"/>
        <end position="283"/>
    </location>
</feature>
<feature type="compositionally biased region" description="Basic residues" evidence="1">
    <location>
        <begin position="307"/>
        <end position="320"/>
    </location>
</feature>
<feature type="region of interest" description="Disordered" evidence="1">
    <location>
        <begin position="271"/>
        <end position="337"/>
    </location>
</feature>
<evidence type="ECO:0000256" key="1">
    <source>
        <dbReference type="SAM" id="MobiDB-lite"/>
    </source>
</evidence>
<dbReference type="RefSeq" id="XP_007756310.1">
    <property type="nucleotide sequence ID" value="XM_007758120.1"/>
</dbReference>